<keyword evidence="1" id="KW-0175">Coiled coil</keyword>
<dbReference type="Proteomes" id="UP000622533">
    <property type="component" value="Unassembled WGS sequence"/>
</dbReference>
<feature type="region of interest" description="Disordered" evidence="2">
    <location>
        <begin position="55"/>
        <end position="74"/>
    </location>
</feature>
<evidence type="ECO:0000256" key="2">
    <source>
        <dbReference type="SAM" id="MobiDB-lite"/>
    </source>
</evidence>
<reference evidence="4" key="1">
    <citation type="submission" date="2020-10" db="EMBL/GenBank/DDBJ databases">
        <authorList>
            <person name="Castelo-Branco R."/>
            <person name="Eusebio N."/>
            <person name="Adriana R."/>
            <person name="Vieira A."/>
            <person name="Brugerolle De Fraissinette N."/>
            <person name="Rezende De Castro R."/>
            <person name="Schneider M.P."/>
            <person name="Vasconcelos V."/>
            <person name="Leao P.N."/>
        </authorList>
    </citation>
    <scope>NUCLEOTIDE SEQUENCE</scope>
    <source>
        <strain evidence="4">LEGE 12446</strain>
    </source>
</reference>
<keyword evidence="3" id="KW-0472">Membrane</keyword>
<proteinExistence type="predicted"/>
<dbReference type="AlphaFoldDB" id="A0A8J7A3B9"/>
<keyword evidence="3" id="KW-1133">Transmembrane helix</keyword>
<feature type="transmembrane region" description="Helical" evidence="3">
    <location>
        <begin position="20"/>
        <end position="43"/>
    </location>
</feature>
<evidence type="ECO:0000313" key="4">
    <source>
        <dbReference type="EMBL" id="MBE9025466.1"/>
    </source>
</evidence>
<feature type="coiled-coil region" evidence="1">
    <location>
        <begin position="165"/>
        <end position="193"/>
    </location>
</feature>
<keyword evidence="5" id="KW-1185">Reference proteome</keyword>
<dbReference type="RefSeq" id="WP_193920516.1">
    <property type="nucleotide sequence ID" value="NZ_JADEXS020000001.1"/>
</dbReference>
<evidence type="ECO:0008006" key="6">
    <source>
        <dbReference type="Google" id="ProtNLM"/>
    </source>
</evidence>
<evidence type="ECO:0000256" key="1">
    <source>
        <dbReference type="SAM" id="Coils"/>
    </source>
</evidence>
<gene>
    <name evidence="4" type="ORF">IQ276_24500</name>
</gene>
<accession>A0A8J7A3B9</accession>
<comment type="caution">
    <text evidence="4">The sequence shown here is derived from an EMBL/GenBank/DDBJ whole genome shotgun (WGS) entry which is preliminary data.</text>
</comment>
<evidence type="ECO:0000256" key="3">
    <source>
        <dbReference type="SAM" id="Phobius"/>
    </source>
</evidence>
<name>A0A8J7A3B9_DESMC</name>
<keyword evidence="3" id="KW-0812">Transmembrane</keyword>
<dbReference type="EMBL" id="JADEXS010000420">
    <property type="protein sequence ID" value="MBE9025466.1"/>
    <property type="molecule type" value="Genomic_DNA"/>
</dbReference>
<protein>
    <recommendedName>
        <fullName evidence="6">Transmembrane protein</fullName>
    </recommendedName>
</protein>
<evidence type="ECO:0000313" key="5">
    <source>
        <dbReference type="Proteomes" id="UP000622533"/>
    </source>
</evidence>
<organism evidence="4 5">
    <name type="scientific">Desmonostoc muscorum LEGE 12446</name>
    <dbReference type="NCBI Taxonomy" id="1828758"/>
    <lineage>
        <taxon>Bacteria</taxon>
        <taxon>Bacillati</taxon>
        <taxon>Cyanobacteriota</taxon>
        <taxon>Cyanophyceae</taxon>
        <taxon>Nostocales</taxon>
        <taxon>Nostocaceae</taxon>
        <taxon>Desmonostoc</taxon>
    </lineage>
</organism>
<sequence length="317" mass="36442">MTQSNDEHNKEYGNLQRMALFSICLPGLILSVYFALLSIISIVNAHKEAYPVANNPVQEKQKPNNSSSKGQQGTLNVQLEALEKKMEEKINGKSEELGKQIEIIDNQQQNFITNGQGTLNFLLTVIIAFAGYNAFKESFLNAKDKNEIRQELEEKIKQKLKPLLKKELEAEVTEKLNKRIKELEQNIEVIQINGKWIEFELAVIAAEQLDYKPGEKPYYIIAALYQHLRAIGILGELEKLEKDDSPETLLEYEFRSVKEIYDILKKLEEENNLSNSVPELNPEQAVKLNKMLREKIPEHKHRKISDLEQIIEKITIG</sequence>